<feature type="chain" id="PRO_5015505126" description="Secretion system C-terminal sorting domain-containing protein" evidence="2">
    <location>
        <begin position="19"/>
        <end position="1428"/>
    </location>
</feature>
<dbReference type="Pfam" id="PF18962">
    <property type="entry name" value="Por_Secre_tail"/>
    <property type="match status" value="1"/>
</dbReference>
<dbReference type="InterPro" id="IPR028974">
    <property type="entry name" value="TSP_type-3_rpt"/>
</dbReference>
<dbReference type="CDD" id="cd15482">
    <property type="entry name" value="Sialidase_non-viral"/>
    <property type="match status" value="2"/>
</dbReference>
<dbReference type="RefSeq" id="WP_105002374.1">
    <property type="nucleotide sequence ID" value="NZ_MQVX01000001.1"/>
</dbReference>
<sequence>MRKILLFSTLFLCLHASAQYNSSSPWMQELIASKQGTSKTAEPTDLRFSIDEITEAFWEYWKDKDKDAKGSGFKPFLRWENYWKHMADANGMLPTSAEILAAYKRKMDGRFSKNPTANWTEVGPNAPGQLAGSLPGSGRINSFAVHPTDPTVIFAGAPAGGLWKSTDSGTTWNSLFNGFLQIGVSGIAIDNNNPDIMYIATGDDDARDSFSLGVYKSTDGGNTWAATGLSAENDNSFSQSAEMSGVIIDPSDSNVLWGSTNFGLYKSEDAGVTWDRKLNGNIKDFELHPSNSDIAYAVTNNRYFRTSDGENFTEISDFLPTSSGRLILAVSPASPAVVYLLSAATGANNFEYQGLFRSNDTGLTFTETANTTNVLESSQAWFDLALTVNPDNANEVFVGCLNIWRSQNGGGSFTRLNRWFVNDAAYTHADIHTLAYFGDRLYAGTDGGLFSSDDDGNTFTDRTGDMGISQFYRMSIGKNLASKIAVGSQDNAGFVYNNGSWSGYTGGDGMDYEVSPSNPDLIYGFVQFGSPLFITTNSGQSVTTVDSPDNGNITGNWITPLAVSTTGEVYAGYDALYRLNGSSWEKISSNLSSTEPNLSDIEVSTTDPNVIYVARNDLMYRSTNGGVSFVFIDRFDAEISDMAIHSTDPNTVYVTTSRRVGTSDSGQPNDIGVLKVTIGSSVDVEDLTRNLSIDQGIFSIVHQGKHSDNPIFVGTSLGVFRLDDTLTEWEDYFTNLPSVAVSDLDISLEKDNEVLVASTYGRGVWQTPIPVQIQQDDIAIVSLTPDTNFLDCAEIMPTVTVQNNGLNDITQIDFTYSVNGGSDQNFQFNGTINPDGIETIQLPSLGQLDFGQTSLNIGVSIAGETQLDDNNASVTFNRNQFANGDQLFDFEAGNPTLLAFNETGGTPVWEQGAPTGTILGAAASGTQVWGTNLEGNYPDATKSFLVSGCYELANIVAPVLKFNMAYDLEQDFDVVYVEYSTDEGANWSLLGTTNSQPNWYVSDRTFASSGGTDCQNCPGGQWTGTDGTIREYAYDFVANANAGETDLTGEAKVVFRIVFHSDPLENNEGAIIDDLVVTGFQDDEDDDNDGVLDVDDNCPVTANADQADNDGDGIGDVCDDDDDNDGILDVDDNCPLIANAGQEDFDGDGIGNVCDSDIDGDGVPNSNDLCDNTPANAVVDVDGCAVFSLPSDNFTLNTVGESCIGSDNGQINLTAAQSNPYTATLSSGGTMISMQTFTDQVSFDNLEAGAYSICITVDGQADFEQCFDVTLTQPLPLGVASKVDNLDAKLTLELSGAEVYYIEVNDALYQTSDSTFELDLKEPVSTLKVRTNKACQGTFEQKIVLENQLLIFPNPLDTEILNVFLGTGNKGGKIQINIFNSVGQQVLSREYTNQGNSLEMNLSAYPSGLYFLNISGVGQLQTFKLIKR</sequence>
<dbReference type="InterPro" id="IPR003367">
    <property type="entry name" value="Thrombospondin_3-like_rpt"/>
</dbReference>
<feature type="domain" description="Secretion system C-terminal sorting" evidence="3">
    <location>
        <begin position="1351"/>
        <end position="1425"/>
    </location>
</feature>
<dbReference type="OrthoDB" id="9757947at2"/>
<keyword evidence="1 2" id="KW-0732">Signal</keyword>
<dbReference type="SUPFAM" id="SSF110296">
    <property type="entry name" value="Oligoxyloglucan reducing end-specific cellobiohydrolase"/>
    <property type="match status" value="2"/>
</dbReference>
<protein>
    <recommendedName>
        <fullName evidence="3">Secretion system C-terminal sorting domain-containing protein</fullName>
    </recommendedName>
</protein>
<dbReference type="SUPFAM" id="SSF103647">
    <property type="entry name" value="TSP type-3 repeat"/>
    <property type="match status" value="1"/>
</dbReference>
<dbReference type="PANTHER" id="PTHR43739:SF5">
    <property type="entry name" value="EXO-ALPHA-SIALIDASE"/>
    <property type="match status" value="1"/>
</dbReference>
<accession>A0A2S7TB53</accession>
<gene>
    <name evidence="4" type="ORF">BST99_14125</name>
</gene>
<feature type="signal peptide" evidence="2">
    <location>
        <begin position="1"/>
        <end position="18"/>
    </location>
</feature>
<dbReference type="Gene3D" id="4.10.1080.10">
    <property type="entry name" value="TSP type-3 repeat"/>
    <property type="match status" value="1"/>
</dbReference>
<comment type="caution">
    <text evidence="4">The sequence shown here is derived from an EMBL/GenBank/DDBJ whole genome shotgun (WGS) entry which is preliminary data.</text>
</comment>
<evidence type="ECO:0000313" key="5">
    <source>
        <dbReference type="Proteomes" id="UP000239366"/>
    </source>
</evidence>
<dbReference type="Gene3D" id="2.130.10.10">
    <property type="entry name" value="YVTN repeat-like/Quinoprotein amine dehydrogenase"/>
    <property type="match status" value="4"/>
</dbReference>
<proteinExistence type="predicted"/>
<organism evidence="4 5">
    <name type="scientific">Aureicoccus marinus</name>
    <dbReference type="NCBI Taxonomy" id="754435"/>
    <lineage>
        <taxon>Bacteria</taxon>
        <taxon>Pseudomonadati</taxon>
        <taxon>Bacteroidota</taxon>
        <taxon>Flavobacteriia</taxon>
        <taxon>Flavobacteriales</taxon>
        <taxon>Flavobacteriaceae</taxon>
        <taxon>Aureicoccus</taxon>
    </lineage>
</organism>
<evidence type="ECO:0000256" key="2">
    <source>
        <dbReference type="SAM" id="SignalP"/>
    </source>
</evidence>
<dbReference type="InterPro" id="IPR052025">
    <property type="entry name" value="Xyloglucanase_GH74"/>
</dbReference>
<dbReference type="GO" id="GO:0007155">
    <property type="term" value="P:cell adhesion"/>
    <property type="evidence" value="ECO:0007669"/>
    <property type="project" value="InterPro"/>
</dbReference>
<dbReference type="Proteomes" id="UP000239366">
    <property type="component" value="Unassembled WGS sequence"/>
</dbReference>
<dbReference type="NCBIfam" id="TIGR04183">
    <property type="entry name" value="Por_Secre_tail"/>
    <property type="match status" value="1"/>
</dbReference>
<evidence type="ECO:0000259" key="3">
    <source>
        <dbReference type="Pfam" id="PF18962"/>
    </source>
</evidence>
<keyword evidence="5" id="KW-1185">Reference proteome</keyword>
<dbReference type="Pfam" id="PF02412">
    <property type="entry name" value="TSP_3"/>
    <property type="match status" value="3"/>
</dbReference>
<dbReference type="InterPro" id="IPR015943">
    <property type="entry name" value="WD40/YVTN_repeat-like_dom_sf"/>
</dbReference>
<dbReference type="PANTHER" id="PTHR43739">
    <property type="entry name" value="XYLOGLUCANASE (EUROFUNG)"/>
    <property type="match status" value="1"/>
</dbReference>
<evidence type="ECO:0000313" key="4">
    <source>
        <dbReference type="EMBL" id="PQJ16706.1"/>
    </source>
</evidence>
<dbReference type="GO" id="GO:0010411">
    <property type="term" value="P:xyloglucan metabolic process"/>
    <property type="evidence" value="ECO:0007669"/>
    <property type="project" value="TreeGrafter"/>
</dbReference>
<reference evidence="5" key="1">
    <citation type="submission" date="2016-11" db="EMBL/GenBank/DDBJ databases">
        <title>Trade-off between light-utilization and light-protection in marine flavobacteria.</title>
        <authorList>
            <person name="Kumagai Y."/>
            <person name="Yoshizawa S."/>
            <person name="Kogure K."/>
        </authorList>
    </citation>
    <scope>NUCLEOTIDE SEQUENCE [LARGE SCALE GENOMIC DNA]</scope>
    <source>
        <strain evidence="5">SG-18</strain>
    </source>
</reference>
<dbReference type="InterPro" id="IPR026444">
    <property type="entry name" value="Secre_tail"/>
</dbReference>
<evidence type="ECO:0000256" key="1">
    <source>
        <dbReference type="ARBA" id="ARBA00022729"/>
    </source>
</evidence>
<name>A0A2S7TB53_9FLAO</name>
<dbReference type="InterPro" id="IPR017897">
    <property type="entry name" value="Thrombospondin_3_rpt"/>
</dbReference>
<dbReference type="PROSITE" id="PS51234">
    <property type="entry name" value="TSP3"/>
    <property type="match status" value="1"/>
</dbReference>
<dbReference type="GO" id="GO:0005509">
    <property type="term" value="F:calcium ion binding"/>
    <property type="evidence" value="ECO:0007669"/>
    <property type="project" value="InterPro"/>
</dbReference>
<dbReference type="EMBL" id="MQVX01000001">
    <property type="protein sequence ID" value="PQJ16706.1"/>
    <property type="molecule type" value="Genomic_DNA"/>
</dbReference>